<accession>A0A835QC24</accession>
<reference evidence="2 3" key="1">
    <citation type="journal article" date="2020" name="Nat. Food">
        <title>A phased Vanilla planifolia genome enables genetic improvement of flavour and production.</title>
        <authorList>
            <person name="Hasing T."/>
            <person name="Tang H."/>
            <person name="Brym M."/>
            <person name="Khazi F."/>
            <person name="Huang T."/>
            <person name="Chambers A.H."/>
        </authorList>
    </citation>
    <scope>NUCLEOTIDE SEQUENCE [LARGE SCALE GENOMIC DNA]</scope>
    <source>
        <tissue evidence="2">Leaf</tissue>
    </source>
</reference>
<dbReference type="PANTHER" id="PTHR46700:SF1">
    <property type="entry name" value="ARM REPEAT SUPERFAMILY PROTEIN"/>
    <property type="match status" value="1"/>
</dbReference>
<dbReference type="AlphaFoldDB" id="A0A835QC24"/>
<gene>
    <name evidence="2" type="ORF">HPP92_017956</name>
</gene>
<organism evidence="2 3">
    <name type="scientific">Vanilla planifolia</name>
    <name type="common">Vanilla</name>
    <dbReference type="NCBI Taxonomy" id="51239"/>
    <lineage>
        <taxon>Eukaryota</taxon>
        <taxon>Viridiplantae</taxon>
        <taxon>Streptophyta</taxon>
        <taxon>Embryophyta</taxon>
        <taxon>Tracheophyta</taxon>
        <taxon>Spermatophyta</taxon>
        <taxon>Magnoliopsida</taxon>
        <taxon>Liliopsida</taxon>
        <taxon>Asparagales</taxon>
        <taxon>Orchidaceae</taxon>
        <taxon>Vanilloideae</taxon>
        <taxon>Vanilleae</taxon>
        <taxon>Vanilla</taxon>
    </lineage>
</organism>
<dbReference type="EMBL" id="JADCNM010000009">
    <property type="protein sequence ID" value="KAG0468628.1"/>
    <property type="molecule type" value="Genomic_DNA"/>
</dbReference>
<dbReference type="OrthoDB" id="7537227at2759"/>
<protein>
    <submittedName>
        <fullName evidence="2">Uncharacterized protein</fullName>
    </submittedName>
</protein>
<dbReference type="PANTHER" id="PTHR46700">
    <property type="entry name" value="ARM REPEAT SUPERFAMILY PROTEIN"/>
    <property type="match status" value="1"/>
</dbReference>
<proteinExistence type="predicted"/>
<keyword evidence="1" id="KW-0732">Signal</keyword>
<evidence type="ECO:0000256" key="1">
    <source>
        <dbReference type="SAM" id="SignalP"/>
    </source>
</evidence>
<sequence length="224" mass="24222">MRWPALFAAWLRRRLLDAVLCGVSAHNRRKGKDPCGIVPRLTPPEEPWSERLARAAAGGGARVEGPETRPRRGERLEKLFEEMQSVVRRLRDGGEEGCDRRRMEAAANARRLAKTARGEEDARDARCYSFSSPSSIRRGPIPRSRPSMLLNLGIGNDVRGSEGGAVLQDLDLIETGPPAEVAEAIVANFLGLSALDANKPIIGASSGAIPFLVSAFQNADTNSG</sequence>
<comment type="caution">
    <text evidence="2">The sequence shown here is derived from an EMBL/GenBank/DDBJ whole genome shotgun (WGS) entry which is preliminary data.</text>
</comment>
<evidence type="ECO:0000313" key="2">
    <source>
        <dbReference type="EMBL" id="KAG0468628.1"/>
    </source>
</evidence>
<evidence type="ECO:0000313" key="3">
    <source>
        <dbReference type="Proteomes" id="UP000639772"/>
    </source>
</evidence>
<name>A0A835QC24_VANPL</name>
<feature type="signal peptide" evidence="1">
    <location>
        <begin position="1"/>
        <end position="18"/>
    </location>
</feature>
<dbReference type="Proteomes" id="UP000639772">
    <property type="component" value="Chromosome 9"/>
</dbReference>
<feature type="chain" id="PRO_5032373732" evidence="1">
    <location>
        <begin position="19"/>
        <end position="224"/>
    </location>
</feature>